<dbReference type="InterPro" id="IPR050641">
    <property type="entry name" value="RIFMO-like"/>
</dbReference>
<keyword evidence="4" id="KW-0274">FAD</keyword>
<dbReference type="PANTHER" id="PTHR43004:SF19">
    <property type="entry name" value="BINDING MONOOXYGENASE, PUTATIVE (JCVI)-RELATED"/>
    <property type="match status" value="1"/>
</dbReference>
<dbReference type="Gene3D" id="3.50.50.60">
    <property type="entry name" value="FAD/NAD(P)-binding domain"/>
    <property type="match status" value="1"/>
</dbReference>
<name>A0A1E7L087_9ACTN</name>
<evidence type="ECO:0000259" key="5">
    <source>
        <dbReference type="Pfam" id="PF01494"/>
    </source>
</evidence>
<dbReference type="Gene3D" id="3.30.70.2450">
    <property type="match status" value="1"/>
</dbReference>
<dbReference type="PRINTS" id="PR00420">
    <property type="entry name" value="RNGMNOXGNASE"/>
</dbReference>
<reference evidence="6 7" key="1">
    <citation type="journal article" date="2016" name="Front. Microbiol.">
        <title>Comparative Genomics Analysis of Streptomyces Species Reveals Their Adaptation to the Marine Environment and Their Diversity at the Genomic Level.</title>
        <authorList>
            <person name="Tian X."/>
            <person name="Zhang Z."/>
            <person name="Yang T."/>
            <person name="Chen M."/>
            <person name="Li J."/>
            <person name="Chen F."/>
            <person name="Yang J."/>
            <person name="Li W."/>
            <person name="Zhang B."/>
            <person name="Zhang Z."/>
            <person name="Wu J."/>
            <person name="Zhang C."/>
            <person name="Long L."/>
            <person name="Xiao J."/>
        </authorList>
    </citation>
    <scope>NUCLEOTIDE SEQUENCE [LARGE SCALE GENOMIC DNA]</scope>
    <source>
        <strain evidence="6 7">SCSIO 10429</strain>
    </source>
</reference>
<evidence type="ECO:0000256" key="3">
    <source>
        <dbReference type="ARBA" id="ARBA00022630"/>
    </source>
</evidence>
<dbReference type="InterPro" id="IPR036188">
    <property type="entry name" value="FAD/NAD-bd_sf"/>
</dbReference>
<keyword evidence="6" id="KW-0560">Oxidoreductase</keyword>
<evidence type="ECO:0000256" key="1">
    <source>
        <dbReference type="ARBA" id="ARBA00001974"/>
    </source>
</evidence>
<keyword evidence="6" id="KW-0503">Monooxygenase</keyword>
<comment type="cofactor">
    <cofactor evidence="1">
        <name>FAD</name>
        <dbReference type="ChEBI" id="CHEBI:57692"/>
    </cofactor>
</comment>
<comment type="similarity">
    <text evidence="2">Belongs to the PheA/TfdB FAD monooxygenase family.</text>
</comment>
<comment type="caution">
    <text evidence="6">The sequence shown here is derived from an EMBL/GenBank/DDBJ whole genome shotgun (WGS) entry which is preliminary data.</text>
</comment>
<dbReference type="EMBL" id="LJGW01000359">
    <property type="protein sequence ID" value="OEV09585.1"/>
    <property type="molecule type" value="Genomic_DNA"/>
</dbReference>
<dbReference type="Gene3D" id="3.40.30.120">
    <property type="match status" value="1"/>
</dbReference>
<keyword evidence="7" id="KW-1185">Reference proteome</keyword>
<dbReference type="Pfam" id="PF21274">
    <property type="entry name" value="Rng_hyd_C"/>
    <property type="match status" value="1"/>
</dbReference>
<gene>
    <name evidence="6" type="ORF">AN218_21380</name>
</gene>
<dbReference type="NCBIfam" id="NF004832">
    <property type="entry name" value="PRK06184.1"/>
    <property type="match status" value="1"/>
</dbReference>
<dbReference type="GO" id="GO:0071949">
    <property type="term" value="F:FAD binding"/>
    <property type="evidence" value="ECO:0007669"/>
    <property type="project" value="InterPro"/>
</dbReference>
<dbReference type="PATRIC" id="fig|518642.10.peg.5243"/>
<protein>
    <submittedName>
        <fullName evidence="6">Pentachlorophenol monooxygenase</fullName>
    </submittedName>
</protein>
<accession>A0A1E7L087</accession>
<dbReference type="SUPFAM" id="SSF52833">
    <property type="entry name" value="Thioredoxin-like"/>
    <property type="match status" value="1"/>
</dbReference>
<dbReference type="InterPro" id="IPR002938">
    <property type="entry name" value="FAD-bd"/>
</dbReference>
<organism evidence="6 7">
    <name type="scientific">Streptomyces nanshensis</name>
    <dbReference type="NCBI Taxonomy" id="518642"/>
    <lineage>
        <taxon>Bacteria</taxon>
        <taxon>Bacillati</taxon>
        <taxon>Actinomycetota</taxon>
        <taxon>Actinomycetes</taxon>
        <taxon>Kitasatosporales</taxon>
        <taxon>Streptomycetaceae</taxon>
        <taxon>Streptomyces</taxon>
    </lineage>
</organism>
<dbReference type="AlphaFoldDB" id="A0A1E7L087"/>
<dbReference type="SUPFAM" id="SSF51905">
    <property type="entry name" value="FAD/NAD(P)-binding domain"/>
    <property type="match status" value="1"/>
</dbReference>
<keyword evidence="3" id="KW-0285">Flavoprotein</keyword>
<dbReference type="Pfam" id="PF01494">
    <property type="entry name" value="FAD_binding_3"/>
    <property type="match status" value="1"/>
</dbReference>
<evidence type="ECO:0000313" key="7">
    <source>
        <dbReference type="Proteomes" id="UP000176005"/>
    </source>
</evidence>
<evidence type="ECO:0000256" key="2">
    <source>
        <dbReference type="ARBA" id="ARBA00007801"/>
    </source>
</evidence>
<dbReference type="GO" id="GO:0016709">
    <property type="term" value="F:oxidoreductase activity, acting on paired donors, with incorporation or reduction of molecular oxygen, NAD(P)H as one donor, and incorporation of one atom of oxygen"/>
    <property type="evidence" value="ECO:0007669"/>
    <property type="project" value="UniProtKB-ARBA"/>
</dbReference>
<dbReference type="PANTHER" id="PTHR43004">
    <property type="entry name" value="TRK SYSTEM POTASSIUM UPTAKE PROTEIN"/>
    <property type="match status" value="1"/>
</dbReference>
<dbReference type="Proteomes" id="UP000176005">
    <property type="component" value="Unassembled WGS sequence"/>
</dbReference>
<proteinExistence type="inferred from homology"/>
<dbReference type="InterPro" id="IPR036249">
    <property type="entry name" value="Thioredoxin-like_sf"/>
</dbReference>
<evidence type="ECO:0000256" key="4">
    <source>
        <dbReference type="ARBA" id="ARBA00022827"/>
    </source>
</evidence>
<evidence type="ECO:0000313" key="6">
    <source>
        <dbReference type="EMBL" id="OEV09585.1"/>
    </source>
</evidence>
<dbReference type="RefSeq" id="WP_070018522.1">
    <property type="nucleotide sequence ID" value="NZ_LJGW01000359.1"/>
</dbReference>
<sequence length="500" mass="52930">MVEFNGVKEASGSTAVLIAGAGPVGLALACDLVRRGVRTRLVEQGEELFPGSRGKGLQPRTVEVLDDLGLGEAVLRESGRYPRMLPWNGAQPGEPFDFAAPGEPRPGEPYFEGRMLPQWRTQALLHERLRALGGSVEFGTRLSGLEQDADGVHIRLTSRDGRTSTAHAAFLVAADGGRSTVRTMLGIGMTGESVDPHPTLVADVAVAGLDRGHWHMWPHADGGALGLCPLHGTELFQLTARFTEPGAEPETSAEAVRALVAGRTPLAADDVREVHWASVFRANAALAGAFRHGRVLLAGDAAHIHSPAGGQGLNTGVQDAFNLGWKLGQVLRHGADDALLDTYEEERMPLAAGVLDLTTRIHHGAQRRGRATGQLDIGYRDSSLAAELRTAPDGGLRAGDRAPDAECVTEQGERLRLFDAFRGPHWTLLAFGGARLPDPAAVPSGAHVHVHAIRDTEEHAEKAYGGGVFLVRPDGHLGIAADAGSDADEVAAALTRLGLR</sequence>
<feature type="domain" description="FAD-binding" evidence="5">
    <location>
        <begin position="14"/>
        <end position="357"/>
    </location>
</feature>